<keyword evidence="15" id="KW-0843">Virulence</keyword>
<name>A0ABV0A3L3_9HYPH</name>
<dbReference type="PANTHER" id="PTHR41523:SF8">
    <property type="entry name" value="ETHYLENE RESPONSE SENSOR PROTEIN"/>
    <property type="match status" value="1"/>
</dbReference>
<evidence type="ECO:0000256" key="15">
    <source>
        <dbReference type="ARBA" id="ARBA00023026"/>
    </source>
</evidence>
<dbReference type="InterPro" id="IPR000700">
    <property type="entry name" value="PAS-assoc_C"/>
</dbReference>
<keyword evidence="11" id="KW-0547">Nucleotide-binding</keyword>
<dbReference type="SUPFAM" id="SSF55874">
    <property type="entry name" value="ATPase domain of HSP90 chaperone/DNA topoisomerase II/histidine kinase"/>
    <property type="match status" value="1"/>
</dbReference>
<dbReference type="SMART" id="SM00911">
    <property type="entry name" value="HWE_HK"/>
    <property type="match status" value="1"/>
</dbReference>
<dbReference type="NCBIfam" id="TIGR00229">
    <property type="entry name" value="sensory_box"/>
    <property type="match status" value="1"/>
</dbReference>
<keyword evidence="8" id="KW-0288">FMN</keyword>
<dbReference type="SMART" id="SM00086">
    <property type="entry name" value="PAC"/>
    <property type="match status" value="1"/>
</dbReference>
<keyword evidence="14" id="KW-0157">Chromophore</keyword>
<reference evidence="19 20" key="1">
    <citation type="journal article" date="2023" name="PLoS ONE">
        <title>Complete genome assembly of Hawai'i environmental nontuberculous mycobacteria reveals unexpected co-isolation with methylobacteria.</title>
        <authorList>
            <person name="Hendrix J."/>
            <person name="Epperson L.E."/>
            <person name="Tong E.I."/>
            <person name="Chan Y.L."/>
            <person name="Hasan N.A."/>
            <person name="Dawrs S.N."/>
            <person name="Norton G.J."/>
            <person name="Virdi R."/>
            <person name="Crooks J.L."/>
            <person name="Chan E.D."/>
            <person name="Honda J.R."/>
            <person name="Strong M."/>
        </authorList>
    </citation>
    <scope>NUCLEOTIDE SEQUENCE [LARGE SCALE GENOMIC DNA]</scope>
    <source>
        <strain evidence="19 20">NJH_HI04-1</strain>
    </source>
</reference>
<keyword evidence="6" id="KW-0716">Sensory transduction</keyword>
<evidence type="ECO:0000256" key="14">
    <source>
        <dbReference type="ARBA" id="ARBA00022991"/>
    </source>
</evidence>
<keyword evidence="9" id="KW-0808">Transferase</keyword>
<dbReference type="Proteomes" id="UP001407347">
    <property type="component" value="Unassembled WGS sequence"/>
</dbReference>
<comment type="catalytic activity">
    <reaction evidence="1">
        <text>ATP + protein L-histidine = ADP + protein N-phospho-L-histidine.</text>
        <dbReference type="EC" id="2.7.13.3"/>
    </reaction>
</comment>
<dbReference type="Pfam" id="PF07536">
    <property type="entry name" value="HWE_HK"/>
    <property type="match status" value="1"/>
</dbReference>
<evidence type="ECO:0000256" key="5">
    <source>
        <dbReference type="ARBA" id="ARBA00022553"/>
    </source>
</evidence>
<protein>
    <recommendedName>
        <fullName evidence="3">Blue-light-activated histidine kinase</fullName>
        <ecNumber evidence="2">2.7.13.3</ecNumber>
    </recommendedName>
</protein>
<dbReference type="SMART" id="SM00091">
    <property type="entry name" value="PAS"/>
    <property type="match status" value="1"/>
</dbReference>
<organism evidence="19 20">
    <name type="scientific">Methylobacterium ajmalii</name>
    <dbReference type="NCBI Taxonomy" id="2738439"/>
    <lineage>
        <taxon>Bacteria</taxon>
        <taxon>Pseudomonadati</taxon>
        <taxon>Pseudomonadota</taxon>
        <taxon>Alphaproteobacteria</taxon>
        <taxon>Hyphomicrobiales</taxon>
        <taxon>Methylobacteriaceae</taxon>
        <taxon>Methylobacterium</taxon>
    </lineage>
</organism>
<dbReference type="InterPro" id="IPR035965">
    <property type="entry name" value="PAS-like_dom_sf"/>
</dbReference>
<sequence length="344" mass="37645">MGGQDNARTRKPDPRLLQAAVEASGEAIVITSADLDEPGPCIEYVNPAFTHMTGYEAEEVLGLSPRLLQGPGTERAVLDRMRAALIEGNPFQGEAVNYRKDGSAYVVEWLITPVRDGDGRISHWVSVQRDVTERRNGEDRQALMVRELHHRVKNTLATVQAVVNATARSSLTVNEFTQAFTGRIGSPARTHALITEDLAQAASFEGLLRTELDPYDERGRLNLDGPNVVLPSELAVPVGMALHELTTNALKHGSLADPNGRLQVSWWVEDGHAGRALRWDWAEHDGPPATHPTREGFGHRLLNKILATQTGAQVDVTFAPDGLRVSVRMPLLSPEHSRTATPKP</sequence>
<keyword evidence="12 19" id="KW-0418">Kinase</keyword>
<keyword evidence="13" id="KW-0067">ATP-binding</keyword>
<keyword evidence="16" id="KW-0675">Receptor</keyword>
<gene>
    <name evidence="19" type="ORF">PUR29_29965</name>
</gene>
<dbReference type="PROSITE" id="PS50113">
    <property type="entry name" value="PAC"/>
    <property type="match status" value="1"/>
</dbReference>
<evidence type="ECO:0000256" key="3">
    <source>
        <dbReference type="ARBA" id="ARBA00021740"/>
    </source>
</evidence>
<feature type="domain" description="PAC" evidence="18">
    <location>
        <begin position="91"/>
        <end position="143"/>
    </location>
</feature>
<evidence type="ECO:0000256" key="16">
    <source>
        <dbReference type="ARBA" id="ARBA00023170"/>
    </source>
</evidence>
<evidence type="ECO:0000256" key="12">
    <source>
        <dbReference type="ARBA" id="ARBA00022777"/>
    </source>
</evidence>
<dbReference type="PROSITE" id="PS50112">
    <property type="entry name" value="PAS"/>
    <property type="match status" value="1"/>
</dbReference>
<evidence type="ECO:0000256" key="6">
    <source>
        <dbReference type="ARBA" id="ARBA00022606"/>
    </source>
</evidence>
<keyword evidence="20" id="KW-1185">Reference proteome</keyword>
<dbReference type="InterPro" id="IPR000014">
    <property type="entry name" value="PAS"/>
</dbReference>
<feature type="domain" description="PAS" evidence="17">
    <location>
        <begin position="13"/>
        <end position="88"/>
    </location>
</feature>
<dbReference type="Gene3D" id="3.30.450.20">
    <property type="entry name" value="PAS domain"/>
    <property type="match status" value="1"/>
</dbReference>
<proteinExistence type="predicted"/>
<dbReference type="InterPro" id="IPR011102">
    <property type="entry name" value="Sig_transdc_His_kinase_HWE"/>
</dbReference>
<comment type="caution">
    <text evidence="19">The sequence shown here is derived from an EMBL/GenBank/DDBJ whole genome shotgun (WGS) entry which is preliminary data.</text>
</comment>
<evidence type="ECO:0000256" key="2">
    <source>
        <dbReference type="ARBA" id="ARBA00012438"/>
    </source>
</evidence>
<dbReference type="GO" id="GO:0016301">
    <property type="term" value="F:kinase activity"/>
    <property type="evidence" value="ECO:0007669"/>
    <property type="project" value="UniProtKB-KW"/>
</dbReference>
<keyword evidence="7" id="KW-0285">Flavoprotein</keyword>
<dbReference type="Gene3D" id="3.30.565.10">
    <property type="entry name" value="Histidine kinase-like ATPase, C-terminal domain"/>
    <property type="match status" value="1"/>
</dbReference>
<keyword evidence="5" id="KW-0597">Phosphoprotein</keyword>
<evidence type="ECO:0000256" key="4">
    <source>
        <dbReference type="ARBA" id="ARBA00022543"/>
    </source>
</evidence>
<dbReference type="InterPro" id="IPR001610">
    <property type="entry name" value="PAC"/>
</dbReference>
<evidence type="ECO:0000256" key="10">
    <source>
        <dbReference type="ARBA" id="ARBA00022737"/>
    </source>
</evidence>
<keyword evidence="4" id="KW-0600">Photoreceptor protein</keyword>
<dbReference type="PANTHER" id="PTHR41523">
    <property type="entry name" value="TWO-COMPONENT SYSTEM SENSOR PROTEIN"/>
    <property type="match status" value="1"/>
</dbReference>
<evidence type="ECO:0000256" key="11">
    <source>
        <dbReference type="ARBA" id="ARBA00022741"/>
    </source>
</evidence>
<dbReference type="EMBL" id="JAQYXP010000004">
    <property type="protein sequence ID" value="MEN3237725.1"/>
    <property type="molecule type" value="Genomic_DNA"/>
</dbReference>
<accession>A0ABV0A3L3</accession>
<evidence type="ECO:0000313" key="20">
    <source>
        <dbReference type="Proteomes" id="UP001407347"/>
    </source>
</evidence>
<evidence type="ECO:0000256" key="7">
    <source>
        <dbReference type="ARBA" id="ARBA00022630"/>
    </source>
</evidence>
<keyword evidence="10" id="KW-0677">Repeat</keyword>
<dbReference type="CDD" id="cd00130">
    <property type="entry name" value="PAS"/>
    <property type="match status" value="1"/>
</dbReference>
<evidence type="ECO:0000256" key="13">
    <source>
        <dbReference type="ARBA" id="ARBA00022840"/>
    </source>
</evidence>
<evidence type="ECO:0000256" key="8">
    <source>
        <dbReference type="ARBA" id="ARBA00022643"/>
    </source>
</evidence>
<dbReference type="RefSeq" id="WP_346013388.1">
    <property type="nucleotide sequence ID" value="NZ_JAQYXP010000004.1"/>
</dbReference>
<evidence type="ECO:0000259" key="17">
    <source>
        <dbReference type="PROSITE" id="PS50112"/>
    </source>
</evidence>
<evidence type="ECO:0000256" key="9">
    <source>
        <dbReference type="ARBA" id="ARBA00022679"/>
    </source>
</evidence>
<dbReference type="InterPro" id="IPR036890">
    <property type="entry name" value="HATPase_C_sf"/>
</dbReference>
<dbReference type="Pfam" id="PF13426">
    <property type="entry name" value="PAS_9"/>
    <property type="match status" value="1"/>
</dbReference>
<evidence type="ECO:0000256" key="1">
    <source>
        <dbReference type="ARBA" id="ARBA00000085"/>
    </source>
</evidence>
<evidence type="ECO:0000259" key="18">
    <source>
        <dbReference type="PROSITE" id="PS50113"/>
    </source>
</evidence>
<dbReference type="SUPFAM" id="SSF55785">
    <property type="entry name" value="PYP-like sensor domain (PAS domain)"/>
    <property type="match status" value="1"/>
</dbReference>
<evidence type="ECO:0000313" key="19">
    <source>
        <dbReference type="EMBL" id="MEN3237725.1"/>
    </source>
</evidence>
<dbReference type="EC" id="2.7.13.3" evidence="2"/>